<protein>
    <submittedName>
        <fullName evidence="2">Uncharacterized protein LOC113471341</fullName>
    </submittedName>
</protein>
<sequence>PPRLSASGPSTTQTALYRLARLLNQNQKSPEAFHSATRRLSWERDEETEDILNIPRSASIDSIVESRHCGVNIVRKLPSPLLNRGSTTPPLSPAIARRLKGTRAVTYD</sequence>
<dbReference type="RefSeq" id="XP_026686232.1">
    <property type="nucleotide sequence ID" value="XM_026830431.1"/>
</dbReference>
<dbReference type="GeneID" id="113471341"/>
<dbReference type="PaxDb" id="121845-A0A3Q0JCJ3"/>
<organism evidence="1 2">
    <name type="scientific">Diaphorina citri</name>
    <name type="common">Asian citrus psyllid</name>
    <dbReference type="NCBI Taxonomy" id="121845"/>
    <lineage>
        <taxon>Eukaryota</taxon>
        <taxon>Metazoa</taxon>
        <taxon>Ecdysozoa</taxon>
        <taxon>Arthropoda</taxon>
        <taxon>Hexapoda</taxon>
        <taxon>Insecta</taxon>
        <taxon>Pterygota</taxon>
        <taxon>Neoptera</taxon>
        <taxon>Paraneoptera</taxon>
        <taxon>Hemiptera</taxon>
        <taxon>Sternorrhyncha</taxon>
        <taxon>Psylloidea</taxon>
        <taxon>Psyllidae</taxon>
        <taxon>Diaphorininae</taxon>
        <taxon>Diaphorina</taxon>
    </lineage>
</organism>
<dbReference type="KEGG" id="dci:113471341"/>
<reference evidence="2" key="1">
    <citation type="submission" date="2025-08" db="UniProtKB">
        <authorList>
            <consortium name="RefSeq"/>
        </authorList>
    </citation>
    <scope>IDENTIFICATION</scope>
</reference>
<accession>A0A3Q0JCJ3</accession>
<evidence type="ECO:0000313" key="2">
    <source>
        <dbReference type="RefSeq" id="XP_026686232.1"/>
    </source>
</evidence>
<evidence type="ECO:0000313" key="1">
    <source>
        <dbReference type="Proteomes" id="UP000079169"/>
    </source>
</evidence>
<proteinExistence type="predicted"/>
<feature type="non-terminal residue" evidence="2">
    <location>
        <position position="1"/>
    </location>
</feature>
<dbReference type="STRING" id="121845.A0A3Q0JCJ3"/>
<name>A0A3Q0JCJ3_DIACI</name>
<dbReference type="Proteomes" id="UP000079169">
    <property type="component" value="Unplaced"/>
</dbReference>
<dbReference type="AlphaFoldDB" id="A0A3Q0JCJ3"/>
<gene>
    <name evidence="2" type="primary">LOC113471341</name>
</gene>
<keyword evidence="1" id="KW-1185">Reference proteome</keyword>